<reference evidence="1" key="1">
    <citation type="submission" date="2021-02" db="EMBL/GenBank/DDBJ databases">
        <authorList>
            <person name="Nowell W R."/>
        </authorList>
    </citation>
    <scope>NUCLEOTIDE SEQUENCE</scope>
</reference>
<dbReference type="GO" id="GO:0030018">
    <property type="term" value="C:Z disc"/>
    <property type="evidence" value="ECO:0007669"/>
    <property type="project" value="TreeGrafter"/>
</dbReference>
<dbReference type="GO" id="GO:0034704">
    <property type="term" value="C:calcium channel complex"/>
    <property type="evidence" value="ECO:0007669"/>
    <property type="project" value="TreeGrafter"/>
</dbReference>
<dbReference type="EMBL" id="CAJOAY010023260">
    <property type="protein sequence ID" value="CAF4364715.1"/>
    <property type="molecule type" value="Genomic_DNA"/>
</dbReference>
<dbReference type="AlphaFoldDB" id="A0A820LXB9"/>
<dbReference type="GO" id="GO:0005219">
    <property type="term" value="F:ryanodine-sensitive calcium-release channel activity"/>
    <property type="evidence" value="ECO:0007669"/>
    <property type="project" value="TreeGrafter"/>
</dbReference>
<protein>
    <submittedName>
        <fullName evidence="1">Uncharacterized protein</fullName>
    </submittedName>
</protein>
<sequence>MEKQKLLYEQNRLANRGAAETVLLYISASKGENNEMLQRTLQLGISLLHGGNLEVQK</sequence>
<organism evidence="1 2">
    <name type="scientific">Adineta steineri</name>
    <dbReference type="NCBI Taxonomy" id="433720"/>
    <lineage>
        <taxon>Eukaryota</taxon>
        <taxon>Metazoa</taxon>
        <taxon>Spiralia</taxon>
        <taxon>Gnathifera</taxon>
        <taxon>Rotifera</taxon>
        <taxon>Eurotatoria</taxon>
        <taxon>Bdelloidea</taxon>
        <taxon>Adinetida</taxon>
        <taxon>Adinetidae</taxon>
        <taxon>Adineta</taxon>
    </lineage>
</organism>
<dbReference type="GO" id="GO:0042383">
    <property type="term" value="C:sarcolemma"/>
    <property type="evidence" value="ECO:0007669"/>
    <property type="project" value="TreeGrafter"/>
</dbReference>
<dbReference type="GO" id="GO:0005790">
    <property type="term" value="C:smooth endoplasmic reticulum"/>
    <property type="evidence" value="ECO:0007669"/>
    <property type="project" value="TreeGrafter"/>
</dbReference>
<dbReference type="GO" id="GO:0014808">
    <property type="term" value="P:release of sequestered calcium ion into cytosol by sarcoplasmic reticulum"/>
    <property type="evidence" value="ECO:0007669"/>
    <property type="project" value="TreeGrafter"/>
</dbReference>
<dbReference type="PANTHER" id="PTHR46399:SF8">
    <property type="entry name" value="B30.2_SPRY DOMAIN-CONTAINING PROTEIN"/>
    <property type="match status" value="1"/>
</dbReference>
<evidence type="ECO:0000313" key="1">
    <source>
        <dbReference type="EMBL" id="CAF4364715.1"/>
    </source>
</evidence>
<dbReference type="Proteomes" id="UP000663881">
    <property type="component" value="Unassembled WGS sequence"/>
</dbReference>
<dbReference type="InterPro" id="IPR015925">
    <property type="entry name" value="Ryanodine_IP3_receptor"/>
</dbReference>
<accession>A0A820LXB9</accession>
<gene>
    <name evidence="1" type="ORF">OKA104_LOCUS49517</name>
</gene>
<comment type="caution">
    <text evidence="1">The sequence shown here is derived from an EMBL/GenBank/DDBJ whole genome shotgun (WGS) entry which is preliminary data.</text>
</comment>
<evidence type="ECO:0000313" key="2">
    <source>
        <dbReference type="Proteomes" id="UP000663881"/>
    </source>
</evidence>
<feature type="non-terminal residue" evidence="1">
    <location>
        <position position="57"/>
    </location>
</feature>
<proteinExistence type="predicted"/>
<dbReference type="GO" id="GO:0033017">
    <property type="term" value="C:sarcoplasmic reticulum membrane"/>
    <property type="evidence" value="ECO:0007669"/>
    <property type="project" value="TreeGrafter"/>
</dbReference>
<dbReference type="GO" id="GO:0006941">
    <property type="term" value="P:striated muscle contraction"/>
    <property type="evidence" value="ECO:0007669"/>
    <property type="project" value="TreeGrafter"/>
</dbReference>
<name>A0A820LXB9_9BILA</name>
<dbReference type="PANTHER" id="PTHR46399">
    <property type="entry name" value="B30.2/SPRY DOMAIN-CONTAINING PROTEIN"/>
    <property type="match status" value="1"/>
</dbReference>